<evidence type="ECO:0000256" key="1">
    <source>
        <dbReference type="ARBA" id="ARBA00012528"/>
    </source>
</evidence>
<dbReference type="EC" id="2.7.7.65" evidence="1"/>
<feature type="domain" description="GGDEF" evidence="4">
    <location>
        <begin position="243"/>
        <end position="376"/>
    </location>
</feature>
<accession>A0ABT3ZC88</accession>
<dbReference type="Proteomes" id="UP001073227">
    <property type="component" value="Unassembled WGS sequence"/>
</dbReference>
<proteinExistence type="predicted"/>
<dbReference type="InterPro" id="IPR050469">
    <property type="entry name" value="Diguanylate_Cyclase"/>
</dbReference>
<comment type="catalytic activity">
    <reaction evidence="2">
        <text>2 GTP = 3',3'-c-di-GMP + 2 diphosphate</text>
        <dbReference type="Rhea" id="RHEA:24898"/>
        <dbReference type="ChEBI" id="CHEBI:33019"/>
        <dbReference type="ChEBI" id="CHEBI:37565"/>
        <dbReference type="ChEBI" id="CHEBI:58805"/>
        <dbReference type="EC" id="2.7.7.65"/>
    </reaction>
</comment>
<feature type="transmembrane region" description="Helical" evidence="3">
    <location>
        <begin position="186"/>
        <end position="209"/>
    </location>
</feature>
<feature type="transmembrane region" description="Helical" evidence="3">
    <location>
        <begin position="37"/>
        <end position="54"/>
    </location>
</feature>
<name>A0ABT3ZC88_9HYPH</name>
<feature type="transmembrane region" description="Helical" evidence="3">
    <location>
        <begin position="115"/>
        <end position="134"/>
    </location>
</feature>
<feature type="transmembrane region" description="Helical" evidence="3">
    <location>
        <begin position="146"/>
        <end position="166"/>
    </location>
</feature>
<dbReference type="SMART" id="SM00267">
    <property type="entry name" value="GGDEF"/>
    <property type="match status" value="1"/>
</dbReference>
<evidence type="ECO:0000256" key="2">
    <source>
        <dbReference type="ARBA" id="ARBA00034247"/>
    </source>
</evidence>
<protein>
    <recommendedName>
        <fullName evidence="1">diguanylate cyclase</fullName>
        <ecNumber evidence="1">2.7.7.65</ecNumber>
    </recommendedName>
</protein>
<keyword evidence="3" id="KW-0472">Membrane</keyword>
<dbReference type="InterPro" id="IPR000160">
    <property type="entry name" value="GGDEF_dom"/>
</dbReference>
<organism evidence="5 6">
    <name type="scientific">Hoeflea algicola</name>
    <dbReference type="NCBI Taxonomy" id="2983763"/>
    <lineage>
        <taxon>Bacteria</taxon>
        <taxon>Pseudomonadati</taxon>
        <taxon>Pseudomonadota</taxon>
        <taxon>Alphaproteobacteria</taxon>
        <taxon>Hyphomicrobiales</taxon>
        <taxon>Rhizobiaceae</taxon>
        <taxon>Hoeflea</taxon>
    </lineage>
</organism>
<sequence length="405" mass="44337">MDSGIIVYLPVSIISLISLAFLILWHLRIATSWQWSAGFALTATGFGFSAFPIAPAFDAFVSGFIFIGAAYFYSSAVLLHFDAPMRRWERRLFAFTYVPFNGYTVFISANLNDQLLVTDVAFAILLGSALLMAIPRASRPADKIMIVAGWIVTIDTLVRTTFFYFFTESSDQLADFVNSDYNLVVHITTITICMLFPFSALGAMASAAIDKHRDAAGRDALTGLLNRRGLNEVVEMLTKNNALNGSILICDIDHFKQINDKYGHAVGDKVIVVLAKELQNATGSHGYAARLGGEEFVAYFPGTSQEDATRLAQLLRVAFSGRAWRLDGVLSEVTASFGVSAIRDGEITLHPAIDRADKALYSAKASGRNKVVVSPAEDFWYFAAGNRFEQSSVSLGAKGKFLRSH</sequence>
<dbReference type="Pfam" id="PF00990">
    <property type="entry name" value="GGDEF"/>
    <property type="match status" value="1"/>
</dbReference>
<feature type="transmembrane region" description="Helical" evidence="3">
    <location>
        <begin position="6"/>
        <end position="25"/>
    </location>
</feature>
<evidence type="ECO:0000259" key="4">
    <source>
        <dbReference type="PROSITE" id="PS50887"/>
    </source>
</evidence>
<reference evidence="5" key="1">
    <citation type="submission" date="2022-10" db="EMBL/GenBank/DDBJ databases">
        <title>Hoeflea sp. G2-23, isolated from marine algae.</title>
        <authorList>
            <person name="Kristyanto S."/>
            <person name="Kim J.M."/>
            <person name="Jeon C.O."/>
        </authorList>
    </citation>
    <scope>NUCLEOTIDE SEQUENCE</scope>
    <source>
        <strain evidence="5">G2-23</strain>
    </source>
</reference>
<keyword evidence="3" id="KW-0812">Transmembrane</keyword>
<dbReference type="PROSITE" id="PS50887">
    <property type="entry name" value="GGDEF"/>
    <property type="match status" value="1"/>
</dbReference>
<feature type="transmembrane region" description="Helical" evidence="3">
    <location>
        <begin position="60"/>
        <end position="80"/>
    </location>
</feature>
<dbReference type="RefSeq" id="WP_267654368.1">
    <property type="nucleotide sequence ID" value="NZ_JAOVZR010000001.1"/>
</dbReference>
<dbReference type="Gene3D" id="3.30.70.270">
    <property type="match status" value="1"/>
</dbReference>
<dbReference type="PANTHER" id="PTHR45138:SF9">
    <property type="entry name" value="DIGUANYLATE CYCLASE DGCM-RELATED"/>
    <property type="match status" value="1"/>
</dbReference>
<dbReference type="SUPFAM" id="SSF55073">
    <property type="entry name" value="Nucleotide cyclase"/>
    <property type="match status" value="1"/>
</dbReference>
<evidence type="ECO:0000313" key="6">
    <source>
        <dbReference type="Proteomes" id="UP001073227"/>
    </source>
</evidence>
<dbReference type="CDD" id="cd01949">
    <property type="entry name" value="GGDEF"/>
    <property type="match status" value="1"/>
</dbReference>
<comment type="caution">
    <text evidence="5">The sequence shown here is derived from an EMBL/GenBank/DDBJ whole genome shotgun (WGS) entry which is preliminary data.</text>
</comment>
<evidence type="ECO:0000256" key="3">
    <source>
        <dbReference type="SAM" id="Phobius"/>
    </source>
</evidence>
<keyword evidence="3" id="KW-1133">Transmembrane helix</keyword>
<keyword evidence="6" id="KW-1185">Reference proteome</keyword>
<dbReference type="NCBIfam" id="TIGR00254">
    <property type="entry name" value="GGDEF"/>
    <property type="match status" value="1"/>
</dbReference>
<dbReference type="PANTHER" id="PTHR45138">
    <property type="entry name" value="REGULATORY COMPONENTS OF SENSORY TRANSDUCTION SYSTEM"/>
    <property type="match status" value="1"/>
</dbReference>
<dbReference type="EMBL" id="JAOVZR010000001">
    <property type="protein sequence ID" value="MCY0148836.1"/>
    <property type="molecule type" value="Genomic_DNA"/>
</dbReference>
<gene>
    <name evidence="5" type="ORF">OEG84_14285</name>
</gene>
<dbReference type="InterPro" id="IPR043128">
    <property type="entry name" value="Rev_trsase/Diguanyl_cyclase"/>
</dbReference>
<evidence type="ECO:0000313" key="5">
    <source>
        <dbReference type="EMBL" id="MCY0148836.1"/>
    </source>
</evidence>
<dbReference type="InterPro" id="IPR029787">
    <property type="entry name" value="Nucleotide_cyclase"/>
</dbReference>
<feature type="transmembrane region" description="Helical" evidence="3">
    <location>
        <begin position="92"/>
        <end position="109"/>
    </location>
</feature>